<feature type="domain" description="HTH tetR-type" evidence="6">
    <location>
        <begin position="1"/>
        <end position="54"/>
    </location>
</feature>
<keyword evidence="3 5" id="KW-0238">DNA-binding</keyword>
<dbReference type="Pfam" id="PF13977">
    <property type="entry name" value="TetR_C_6"/>
    <property type="match status" value="1"/>
</dbReference>
<proteinExistence type="predicted"/>
<reference evidence="7 8" key="1">
    <citation type="submission" date="2019-02" db="EMBL/GenBank/DDBJ databases">
        <title>Genome analysis provides insights into bioremediation potentialities and Haloocin production by Natrinema altunense strain 4.1R isolated from Chott Douz in Tunisian desert.</title>
        <authorList>
            <person name="Najjari A."/>
            <person name="Youssef N."/>
            <person name="Ben Dhia O."/>
            <person name="Ferjani R."/>
            <person name="El Hidri D."/>
            <person name="Ouzari H.I."/>
            <person name="Cherif A."/>
        </authorList>
    </citation>
    <scope>NUCLEOTIDE SEQUENCE [LARGE SCALE GENOMIC DNA]</scope>
    <source>
        <strain evidence="7 8">4.1R</strain>
    </source>
</reference>
<dbReference type="Gene3D" id="1.10.357.10">
    <property type="entry name" value="Tetracycline Repressor, domain 2"/>
    <property type="match status" value="1"/>
</dbReference>
<dbReference type="Proteomes" id="UP000292704">
    <property type="component" value="Unassembled WGS sequence"/>
</dbReference>
<dbReference type="SUPFAM" id="SSF48498">
    <property type="entry name" value="Tetracyclin repressor-like, C-terminal domain"/>
    <property type="match status" value="1"/>
</dbReference>
<dbReference type="PROSITE" id="PS50977">
    <property type="entry name" value="HTH_TETR_2"/>
    <property type="match status" value="1"/>
</dbReference>
<gene>
    <name evidence="7" type="ORF">ELS17_09560</name>
</gene>
<dbReference type="InterPro" id="IPR001647">
    <property type="entry name" value="HTH_TetR"/>
</dbReference>
<dbReference type="AlphaFoldDB" id="A0A482Y6I6"/>
<organism evidence="7 8">
    <name type="scientific">Natrinema altunense</name>
    <dbReference type="NCBI Taxonomy" id="222984"/>
    <lineage>
        <taxon>Archaea</taxon>
        <taxon>Methanobacteriati</taxon>
        <taxon>Methanobacteriota</taxon>
        <taxon>Stenosarchaea group</taxon>
        <taxon>Halobacteria</taxon>
        <taxon>Halobacteriales</taxon>
        <taxon>Natrialbaceae</taxon>
        <taxon>Natrinema</taxon>
    </lineage>
</organism>
<name>A0A482Y6I6_9EURY</name>
<comment type="caution">
    <text evidence="7">The sequence shown here is derived from an EMBL/GenBank/DDBJ whole genome shotgun (WGS) entry which is preliminary data.</text>
</comment>
<dbReference type="SUPFAM" id="SSF46689">
    <property type="entry name" value="Homeodomain-like"/>
    <property type="match status" value="1"/>
</dbReference>
<dbReference type="InterPro" id="IPR009057">
    <property type="entry name" value="Homeodomain-like_sf"/>
</dbReference>
<dbReference type="PANTHER" id="PTHR30055:SF234">
    <property type="entry name" value="HTH-TYPE TRANSCRIPTIONAL REGULATOR BETI"/>
    <property type="match status" value="1"/>
</dbReference>
<keyword evidence="2" id="KW-0805">Transcription regulation</keyword>
<dbReference type="PANTHER" id="PTHR30055">
    <property type="entry name" value="HTH-TYPE TRANSCRIPTIONAL REGULATOR RUTR"/>
    <property type="match status" value="1"/>
</dbReference>
<dbReference type="GO" id="GO:0003700">
    <property type="term" value="F:DNA-binding transcription factor activity"/>
    <property type="evidence" value="ECO:0007669"/>
    <property type="project" value="TreeGrafter"/>
</dbReference>
<evidence type="ECO:0000256" key="3">
    <source>
        <dbReference type="ARBA" id="ARBA00023125"/>
    </source>
</evidence>
<evidence type="ECO:0000259" key="6">
    <source>
        <dbReference type="PROSITE" id="PS50977"/>
    </source>
</evidence>
<dbReference type="STRING" id="222984.GCA_000731985_00891"/>
<dbReference type="InterPro" id="IPR039538">
    <property type="entry name" value="BetI_C"/>
</dbReference>
<evidence type="ECO:0000256" key="1">
    <source>
        <dbReference type="ARBA" id="ARBA00022491"/>
    </source>
</evidence>
<dbReference type="EMBL" id="SHMR01000001">
    <property type="protein sequence ID" value="RZH69734.1"/>
    <property type="molecule type" value="Genomic_DNA"/>
</dbReference>
<evidence type="ECO:0000256" key="2">
    <source>
        <dbReference type="ARBA" id="ARBA00023015"/>
    </source>
</evidence>
<evidence type="ECO:0000256" key="4">
    <source>
        <dbReference type="ARBA" id="ARBA00023163"/>
    </source>
</evidence>
<protein>
    <submittedName>
        <fullName evidence="7">TetR/AcrR family transcriptional regulator</fullName>
    </submittedName>
</protein>
<evidence type="ECO:0000256" key="5">
    <source>
        <dbReference type="PROSITE-ProRule" id="PRU00335"/>
    </source>
</evidence>
<dbReference type="InterPro" id="IPR050109">
    <property type="entry name" value="HTH-type_TetR-like_transc_reg"/>
</dbReference>
<dbReference type="InterPro" id="IPR036271">
    <property type="entry name" value="Tet_transcr_reg_TetR-rel_C_sf"/>
</dbReference>
<evidence type="ECO:0000313" key="8">
    <source>
        <dbReference type="Proteomes" id="UP000292704"/>
    </source>
</evidence>
<dbReference type="Pfam" id="PF00440">
    <property type="entry name" value="TetR_N"/>
    <property type="match status" value="1"/>
</dbReference>
<keyword evidence="1" id="KW-0678">Repressor</keyword>
<keyword evidence="4" id="KW-0804">Transcription</keyword>
<evidence type="ECO:0000313" key="7">
    <source>
        <dbReference type="EMBL" id="RZH69734.1"/>
    </source>
</evidence>
<dbReference type="GO" id="GO:0000976">
    <property type="term" value="F:transcription cis-regulatory region binding"/>
    <property type="evidence" value="ECO:0007669"/>
    <property type="project" value="TreeGrafter"/>
</dbReference>
<accession>A0A482Y6I6</accession>
<sequence>MEATYEAVSKHGYDSLTIQDIADEFEKSRTLLYYHYDGRDDLLVDFLEYVLYDFLEDLPETKDSARAELETLVETLLPETLDEDVYRIQLAMFELRVNGPHDRDAREQYLHVDKELKELLERIFTRGLETGEFANIDPTVEADLFLSLLTGTRTRRLTVYDPDESIQELRDAIATQIERIAANAN</sequence>
<feature type="DNA-binding region" description="H-T-H motif" evidence="5">
    <location>
        <begin position="17"/>
        <end position="36"/>
    </location>
</feature>